<dbReference type="Proteomes" id="UP000250235">
    <property type="component" value="Unassembled WGS sequence"/>
</dbReference>
<evidence type="ECO:0000313" key="2">
    <source>
        <dbReference type="EMBL" id="KZV40526.1"/>
    </source>
</evidence>
<gene>
    <name evidence="2" type="ORF">F511_22365</name>
</gene>
<reference evidence="2 3" key="1">
    <citation type="journal article" date="2015" name="Proc. Natl. Acad. Sci. U.S.A.">
        <title>The resurrection genome of Boea hygrometrica: A blueprint for survival of dehydration.</title>
        <authorList>
            <person name="Xiao L."/>
            <person name="Yang G."/>
            <person name="Zhang L."/>
            <person name="Yang X."/>
            <person name="Zhao S."/>
            <person name="Ji Z."/>
            <person name="Zhou Q."/>
            <person name="Hu M."/>
            <person name="Wang Y."/>
            <person name="Chen M."/>
            <person name="Xu Y."/>
            <person name="Jin H."/>
            <person name="Xiao X."/>
            <person name="Hu G."/>
            <person name="Bao F."/>
            <person name="Hu Y."/>
            <person name="Wan P."/>
            <person name="Li L."/>
            <person name="Deng X."/>
            <person name="Kuang T."/>
            <person name="Xiang C."/>
            <person name="Zhu J.K."/>
            <person name="Oliver M.J."/>
            <person name="He Y."/>
        </authorList>
    </citation>
    <scope>NUCLEOTIDE SEQUENCE [LARGE SCALE GENOMIC DNA]</scope>
    <source>
        <strain evidence="3">cv. XS01</strain>
    </source>
</reference>
<name>A0A2Z7C0W7_9LAMI</name>
<proteinExistence type="predicted"/>
<protein>
    <submittedName>
        <fullName evidence="2">Uncharacterized protein</fullName>
    </submittedName>
</protein>
<organism evidence="2 3">
    <name type="scientific">Dorcoceras hygrometricum</name>
    <dbReference type="NCBI Taxonomy" id="472368"/>
    <lineage>
        <taxon>Eukaryota</taxon>
        <taxon>Viridiplantae</taxon>
        <taxon>Streptophyta</taxon>
        <taxon>Embryophyta</taxon>
        <taxon>Tracheophyta</taxon>
        <taxon>Spermatophyta</taxon>
        <taxon>Magnoliopsida</taxon>
        <taxon>eudicotyledons</taxon>
        <taxon>Gunneridae</taxon>
        <taxon>Pentapetalae</taxon>
        <taxon>asterids</taxon>
        <taxon>lamiids</taxon>
        <taxon>Lamiales</taxon>
        <taxon>Gesneriaceae</taxon>
        <taxon>Didymocarpoideae</taxon>
        <taxon>Trichosporeae</taxon>
        <taxon>Loxocarpinae</taxon>
        <taxon>Dorcoceras</taxon>
    </lineage>
</organism>
<dbReference type="EMBL" id="KQ999948">
    <property type="protein sequence ID" value="KZV40526.1"/>
    <property type="molecule type" value="Genomic_DNA"/>
</dbReference>
<feature type="region of interest" description="Disordered" evidence="1">
    <location>
        <begin position="1"/>
        <end position="60"/>
    </location>
</feature>
<sequence length="281" mass="30709">MVSKRRGRPGNKMTEESGAQNRVDHVIQPSISERRRASEDEPPPPPYRVAGIHSGQFDEENPSAHISSRLLVQGDEGVSYPVVDRIGVIYRNLPRRADVIVTTVGARNKCQQGSVFEHPIIEIKVLVSTTGPPPHVAALAAARFRAHVARHHAHRLRMVAEDLVLPRASRCAHHHRSQAAVTGNLLRDEARGNSSLGASCAADDVAPLRACWPAVALIVAPLEACWPDVVRRSLREEAAMCARWPHANAGRGANRCAAAAKVFRWWRPPVGRRSGESPAMS</sequence>
<dbReference type="AlphaFoldDB" id="A0A2Z7C0W7"/>
<keyword evidence="3" id="KW-1185">Reference proteome</keyword>
<accession>A0A2Z7C0W7</accession>
<evidence type="ECO:0000256" key="1">
    <source>
        <dbReference type="SAM" id="MobiDB-lite"/>
    </source>
</evidence>
<evidence type="ECO:0000313" key="3">
    <source>
        <dbReference type="Proteomes" id="UP000250235"/>
    </source>
</evidence>